<dbReference type="Pfam" id="PF13347">
    <property type="entry name" value="MFS_2"/>
    <property type="match status" value="1"/>
</dbReference>
<dbReference type="PANTHER" id="PTHR11328:SF28">
    <property type="entry name" value="MAJOR FACILITATOR SUPERFAMILY DOMAIN-CONTAINING PROTEIN 12"/>
    <property type="match status" value="1"/>
</dbReference>
<dbReference type="OrthoDB" id="1730117at2759"/>
<keyword evidence="3" id="KW-0812">Transmembrane</keyword>
<dbReference type="GO" id="GO:0008643">
    <property type="term" value="P:carbohydrate transport"/>
    <property type="evidence" value="ECO:0007669"/>
    <property type="project" value="InterPro"/>
</dbReference>
<dbReference type="Proteomes" id="UP000747542">
    <property type="component" value="Unassembled WGS sequence"/>
</dbReference>
<evidence type="ECO:0000256" key="3">
    <source>
        <dbReference type="SAM" id="Phobius"/>
    </source>
</evidence>
<feature type="transmembrane region" description="Helical" evidence="3">
    <location>
        <begin position="285"/>
        <end position="306"/>
    </location>
</feature>
<feature type="compositionally biased region" description="Polar residues" evidence="2">
    <location>
        <begin position="244"/>
        <end position="253"/>
    </location>
</feature>
<accession>A0A8J5MUD1</accession>
<comment type="similarity">
    <text evidence="1">Belongs to the major facilitator superfamily.</text>
</comment>
<feature type="region of interest" description="Disordered" evidence="2">
    <location>
        <begin position="534"/>
        <end position="581"/>
    </location>
</feature>
<proteinExistence type="inferred from homology"/>
<keyword evidence="5" id="KW-1185">Reference proteome</keyword>
<keyword evidence="3" id="KW-0472">Membrane</keyword>
<keyword evidence="3" id="KW-1133">Transmembrane helix</keyword>
<dbReference type="FunFam" id="1.20.1250.20:FF:000431">
    <property type="entry name" value="Predicted protein"/>
    <property type="match status" value="1"/>
</dbReference>
<evidence type="ECO:0000256" key="1">
    <source>
        <dbReference type="ARBA" id="ARBA00008335"/>
    </source>
</evidence>
<dbReference type="GO" id="GO:0005886">
    <property type="term" value="C:plasma membrane"/>
    <property type="evidence" value="ECO:0007669"/>
    <property type="project" value="TreeGrafter"/>
</dbReference>
<feature type="compositionally biased region" description="Basic and acidic residues" evidence="2">
    <location>
        <begin position="477"/>
        <end position="489"/>
    </location>
</feature>
<feature type="transmembrane region" description="Helical" evidence="3">
    <location>
        <begin position="450"/>
        <end position="472"/>
    </location>
</feature>
<dbReference type="GO" id="GO:0015293">
    <property type="term" value="F:symporter activity"/>
    <property type="evidence" value="ECO:0007669"/>
    <property type="project" value="InterPro"/>
</dbReference>
<feature type="transmembrane region" description="Helical" evidence="3">
    <location>
        <begin position="44"/>
        <end position="64"/>
    </location>
</feature>
<reference evidence="4" key="1">
    <citation type="journal article" date="2021" name="Sci. Adv.">
        <title>The American lobster genome reveals insights on longevity, neural, and immune adaptations.</title>
        <authorList>
            <person name="Polinski J.M."/>
            <person name="Zimin A.V."/>
            <person name="Clark K.F."/>
            <person name="Kohn A.B."/>
            <person name="Sadowski N."/>
            <person name="Timp W."/>
            <person name="Ptitsyn A."/>
            <person name="Khanna P."/>
            <person name="Romanova D.Y."/>
            <person name="Williams P."/>
            <person name="Greenwood S.J."/>
            <person name="Moroz L.L."/>
            <person name="Walt D.R."/>
            <person name="Bodnar A.G."/>
        </authorList>
    </citation>
    <scope>NUCLEOTIDE SEQUENCE</scope>
    <source>
        <strain evidence="4">GMGI-L3</strain>
    </source>
</reference>
<comment type="caution">
    <text evidence="4">The sequence shown here is derived from an EMBL/GenBank/DDBJ whole genome shotgun (WGS) entry which is preliminary data.</text>
</comment>
<gene>
    <name evidence="4" type="primary">Mfsd12-L2</name>
    <name evidence="4" type="ORF">Hamer_G005140</name>
</gene>
<evidence type="ECO:0000313" key="5">
    <source>
        <dbReference type="Proteomes" id="UP000747542"/>
    </source>
</evidence>
<feature type="transmembrane region" description="Helical" evidence="3">
    <location>
        <begin position="347"/>
        <end position="367"/>
    </location>
</feature>
<feature type="transmembrane region" description="Helical" evidence="3">
    <location>
        <begin position="156"/>
        <end position="176"/>
    </location>
</feature>
<dbReference type="PANTHER" id="PTHR11328">
    <property type="entry name" value="MAJOR FACILITATOR SUPERFAMILY DOMAIN-CONTAINING PROTEIN"/>
    <property type="match status" value="1"/>
</dbReference>
<feature type="transmembrane region" description="Helical" evidence="3">
    <location>
        <begin position="196"/>
        <end position="218"/>
    </location>
</feature>
<sequence length="581" mass="63006">MAGLSVRIRFGYGVGHVLNDLCSAMWFTYLLIYFHHVLLFNNTLSGLVLLIGQVADALSTPFVGREADRTDDLAFCTRYGRRKTWHLLGTFCVVIAFPFIFLGCFGCFYADDWAQVIYYTPFVIIFQFGWASTQISHLALIPTITQDPNDRTELNAIRYGFTVVSNITVYVVTWMVLGLSTSTPETGLQPDDAIKFRYIVLIVLSIGVVFTIIFHTLVKEDNTPQYNKLSPDTDGDKANDPDDSQTGDSTSSYQNNLPTVSVCAPRHFRMTSIDWLKNIQFYQVALLYMATRLFCNLSQAYVPIYIQDSLHLPQESVAYIPLVMYVAGFLTTMCMKSLNKYIGRKASFLIGCIIGEAACIAVWFGSGDLYKDYLLYGVASLLGAGGSILLVTSLSFTADLIGPNVESGAFVYGAMSFTDKLSNGVAVMLIQNLNPCNTCCPLCEGYYRNVLSYCCGGAVVLAVLALVTLLPVNIGDRSKGNESAEHTDAEVGPEVSTPACTNSTMSTVACVGPAISTMSAAGVGPGMGVCGGDSTGRLSNSASDRDHPGSEEYSAVPQGLRIRVTSSSSDSEDGVGEESYA</sequence>
<feature type="transmembrane region" description="Helical" evidence="3">
    <location>
        <begin position="116"/>
        <end position="144"/>
    </location>
</feature>
<feature type="transmembrane region" description="Helical" evidence="3">
    <location>
        <begin position="373"/>
        <end position="397"/>
    </location>
</feature>
<organism evidence="4 5">
    <name type="scientific">Homarus americanus</name>
    <name type="common">American lobster</name>
    <dbReference type="NCBI Taxonomy" id="6706"/>
    <lineage>
        <taxon>Eukaryota</taxon>
        <taxon>Metazoa</taxon>
        <taxon>Ecdysozoa</taxon>
        <taxon>Arthropoda</taxon>
        <taxon>Crustacea</taxon>
        <taxon>Multicrustacea</taxon>
        <taxon>Malacostraca</taxon>
        <taxon>Eumalacostraca</taxon>
        <taxon>Eucarida</taxon>
        <taxon>Decapoda</taxon>
        <taxon>Pleocyemata</taxon>
        <taxon>Astacidea</taxon>
        <taxon>Nephropoidea</taxon>
        <taxon>Nephropidae</taxon>
        <taxon>Homarus</taxon>
    </lineage>
</organism>
<dbReference type="CDD" id="cd17491">
    <property type="entry name" value="MFS_MFSD12"/>
    <property type="match status" value="1"/>
</dbReference>
<protein>
    <submittedName>
        <fullName evidence="4">Major facilitator superfamily domain-containing protein 12-like 2</fullName>
    </submittedName>
</protein>
<name>A0A8J5MUD1_HOMAM</name>
<evidence type="ECO:0000256" key="2">
    <source>
        <dbReference type="SAM" id="MobiDB-lite"/>
    </source>
</evidence>
<dbReference type="AlphaFoldDB" id="A0A8J5MUD1"/>
<feature type="transmembrane region" description="Helical" evidence="3">
    <location>
        <begin position="12"/>
        <end position="32"/>
    </location>
</feature>
<feature type="transmembrane region" description="Helical" evidence="3">
    <location>
        <begin position="85"/>
        <end position="110"/>
    </location>
</feature>
<evidence type="ECO:0000313" key="4">
    <source>
        <dbReference type="EMBL" id="KAG7164735.1"/>
    </source>
</evidence>
<feature type="region of interest" description="Disordered" evidence="2">
    <location>
        <begin position="477"/>
        <end position="498"/>
    </location>
</feature>
<dbReference type="EMBL" id="JAHLQT010024959">
    <property type="protein sequence ID" value="KAG7164735.1"/>
    <property type="molecule type" value="Genomic_DNA"/>
</dbReference>
<feature type="transmembrane region" description="Helical" evidence="3">
    <location>
        <begin position="318"/>
        <end position="335"/>
    </location>
</feature>
<feature type="region of interest" description="Disordered" evidence="2">
    <location>
        <begin position="225"/>
        <end position="253"/>
    </location>
</feature>
<feature type="compositionally biased region" description="Acidic residues" evidence="2">
    <location>
        <begin position="570"/>
        <end position="581"/>
    </location>
</feature>
<dbReference type="InterPro" id="IPR039672">
    <property type="entry name" value="MFS_2"/>
</dbReference>